<reference evidence="4 5" key="1">
    <citation type="submission" date="2020-08" db="EMBL/GenBank/DDBJ databases">
        <authorList>
            <person name="Ramaprasad A."/>
        </authorList>
    </citation>
    <scope>NUCLEOTIDE SEQUENCE [LARGE SCALE GENOMIC DNA]</scope>
</reference>
<sequence length="126" mass="15115">MNKRIFSLVCILFYVFMAVSIYCSEQKVVKTKYKLHDQSKKYGLRSKIIRAFKKTKRNNKKNDIESQREIQSNNNNNANVSDSDDDYFKYRNRKEDEKMQYRRTYCCGLFTEYAHSDDSYKLNNVG</sequence>
<gene>
    <name evidence="4" type="ORF">PVBDA_0100030</name>
</gene>
<dbReference type="VEuPathDB" id="PlasmoDB:PVBDA_0100030"/>
<evidence type="ECO:0000313" key="5">
    <source>
        <dbReference type="Proteomes" id="UP000515550"/>
    </source>
</evidence>
<feature type="signal peptide" evidence="2">
    <location>
        <begin position="1"/>
        <end position="20"/>
    </location>
</feature>
<dbReference type="EMBL" id="LR865379">
    <property type="protein sequence ID" value="CAD2083586.1"/>
    <property type="molecule type" value="Genomic_DNA"/>
</dbReference>
<evidence type="ECO:0000259" key="3">
    <source>
        <dbReference type="Pfam" id="PF09690"/>
    </source>
</evidence>
<dbReference type="AlphaFoldDB" id="A0A6V7RTZ8"/>
<evidence type="ECO:0000313" key="4">
    <source>
        <dbReference type="EMBL" id="CAD2083586.1"/>
    </source>
</evidence>
<accession>A0A6V7RTZ8</accession>
<dbReference type="InterPro" id="IPR006488">
    <property type="entry name" value="PYST-C1_N"/>
</dbReference>
<feature type="compositionally biased region" description="Low complexity" evidence="1">
    <location>
        <begin position="72"/>
        <end position="81"/>
    </location>
</feature>
<name>A0A6V7RTZ8_PLAVN</name>
<feature type="chain" id="PRO_5027735762" evidence="2">
    <location>
        <begin position="21"/>
        <end position="126"/>
    </location>
</feature>
<dbReference type="Pfam" id="PF09690">
    <property type="entry name" value="PYST-C1"/>
    <property type="match status" value="1"/>
</dbReference>
<dbReference type="Proteomes" id="UP000515550">
    <property type="component" value="Chromosome PVBDA_01"/>
</dbReference>
<evidence type="ECO:0000256" key="1">
    <source>
        <dbReference type="SAM" id="MobiDB-lite"/>
    </source>
</evidence>
<dbReference type="NCBIfam" id="TIGR01601">
    <property type="entry name" value="PYST-C1"/>
    <property type="match status" value="1"/>
</dbReference>
<proteinExistence type="predicted"/>
<feature type="region of interest" description="Disordered" evidence="1">
    <location>
        <begin position="57"/>
        <end position="87"/>
    </location>
</feature>
<feature type="domain" description="PYST-C1-like N-terminal" evidence="3">
    <location>
        <begin position="40"/>
        <end position="98"/>
    </location>
</feature>
<protein>
    <submittedName>
        <fullName evidence="4">Fam-c protein</fullName>
    </submittedName>
</protein>
<keyword evidence="2" id="KW-0732">Signal</keyword>
<evidence type="ECO:0000256" key="2">
    <source>
        <dbReference type="SAM" id="SignalP"/>
    </source>
</evidence>
<organism evidence="4 5">
    <name type="scientific">Plasmodium vinckei brucechwatti</name>
    <dbReference type="NCBI Taxonomy" id="119398"/>
    <lineage>
        <taxon>Eukaryota</taxon>
        <taxon>Sar</taxon>
        <taxon>Alveolata</taxon>
        <taxon>Apicomplexa</taxon>
        <taxon>Aconoidasida</taxon>
        <taxon>Haemosporida</taxon>
        <taxon>Plasmodiidae</taxon>
        <taxon>Plasmodium</taxon>
        <taxon>Plasmodium (Vinckeia)</taxon>
    </lineage>
</organism>